<accession>A0A8K1G172</accession>
<gene>
    <name evidence="1" type="ORF">HGM15179_017375</name>
</gene>
<organism evidence="1 2">
    <name type="scientific">Zosterops borbonicus</name>
    <dbReference type="NCBI Taxonomy" id="364589"/>
    <lineage>
        <taxon>Eukaryota</taxon>
        <taxon>Metazoa</taxon>
        <taxon>Chordata</taxon>
        <taxon>Craniata</taxon>
        <taxon>Vertebrata</taxon>
        <taxon>Euteleostomi</taxon>
        <taxon>Archelosauria</taxon>
        <taxon>Archosauria</taxon>
        <taxon>Dinosauria</taxon>
        <taxon>Saurischia</taxon>
        <taxon>Theropoda</taxon>
        <taxon>Coelurosauria</taxon>
        <taxon>Aves</taxon>
        <taxon>Neognathae</taxon>
        <taxon>Neoaves</taxon>
        <taxon>Telluraves</taxon>
        <taxon>Australaves</taxon>
        <taxon>Passeriformes</taxon>
        <taxon>Sylvioidea</taxon>
        <taxon>Zosteropidae</taxon>
        <taxon>Zosterops</taxon>
    </lineage>
</organism>
<reference evidence="1" key="1">
    <citation type="submission" date="2019-04" db="EMBL/GenBank/DDBJ databases">
        <title>Genome assembly of Zosterops borbonicus 15179.</title>
        <authorList>
            <person name="Leroy T."/>
            <person name="Anselmetti Y."/>
            <person name="Tilak M.-K."/>
            <person name="Nabholz B."/>
        </authorList>
    </citation>
    <scope>NUCLEOTIDE SEQUENCE</scope>
    <source>
        <strain evidence="1">HGM_15179</strain>
        <tissue evidence="1">Muscle</tissue>
    </source>
</reference>
<sequence length="247" mass="27620">MEKYNYWYMRLKAIEARNFMLHEIAEPENSGGIPEAIENGVTSLVWASGTSGCSWRAQPVSITLKPGSKLIAVVPGKGRNAPPHKGIAKARKAYTLNQDQFQKEEKKGCSGRQLLSKEKRASSMLEGPCSQGSLLPPWVKDIARKLPSLVQPLDYYLLVVFHVDGDEVAICIPKVIKRDFKALGWLHLDADSMVTFLGIEGKDLNVCPINNWMNFDEIDLLALQDPPGIFELVELVDNGTYEQQFLF</sequence>
<comment type="caution">
    <text evidence="1">The sequence shown here is derived from an EMBL/GenBank/DDBJ whole genome shotgun (WGS) entry which is preliminary data.</text>
</comment>
<evidence type="ECO:0000313" key="2">
    <source>
        <dbReference type="Proteomes" id="UP000796761"/>
    </source>
</evidence>
<dbReference type="AlphaFoldDB" id="A0A8K1G172"/>
<dbReference type="OrthoDB" id="8693905at2759"/>
<protein>
    <submittedName>
        <fullName evidence="1">Uncharacterized protein</fullName>
    </submittedName>
</protein>
<evidence type="ECO:0000313" key="1">
    <source>
        <dbReference type="EMBL" id="TRZ09729.1"/>
    </source>
</evidence>
<keyword evidence="2" id="KW-1185">Reference proteome</keyword>
<dbReference type="Proteomes" id="UP000796761">
    <property type="component" value="Unassembled WGS sequence"/>
</dbReference>
<dbReference type="EMBL" id="SWJQ01001006">
    <property type="protein sequence ID" value="TRZ09729.1"/>
    <property type="molecule type" value="Genomic_DNA"/>
</dbReference>
<proteinExistence type="predicted"/>
<name>A0A8K1G172_9PASS</name>